<name>A0A6V8LAI6_9ACTN</name>
<keyword evidence="11" id="KW-1185">Reference proteome</keyword>
<organism evidence="10 11">
    <name type="scientific">Phytohabitans rumicis</name>
    <dbReference type="NCBI Taxonomy" id="1076125"/>
    <lineage>
        <taxon>Bacteria</taxon>
        <taxon>Bacillati</taxon>
        <taxon>Actinomycetota</taxon>
        <taxon>Actinomycetes</taxon>
        <taxon>Micromonosporales</taxon>
        <taxon>Micromonosporaceae</taxon>
    </lineage>
</organism>
<keyword evidence="4" id="KW-0997">Cell inner membrane</keyword>
<dbReference type="CDD" id="cd06261">
    <property type="entry name" value="TM_PBP2"/>
    <property type="match status" value="2"/>
</dbReference>
<evidence type="ECO:0000256" key="8">
    <source>
        <dbReference type="RuleBase" id="RU363032"/>
    </source>
</evidence>
<keyword evidence="2 8" id="KW-0813">Transport</keyword>
<dbReference type="EMBL" id="BLPG01000001">
    <property type="protein sequence ID" value="GFJ94223.1"/>
    <property type="molecule type" value="Genomic_DNA"/>
</dbReference>
<protein>
    <submittedName>
        <fullName evidence="10">Iron ABC transporter permease</fullName>
    </submittedName>
</protein>
<feature type="transmembrane region" description="Helical" evidence="8">
    <location>
        <begin position="373"/>
        <end position="391"/>
    </location>
</feature>
<evidence type="ECO:0000313" key="11">
    <source>
        <dbReference type="Proteomes" id="UP000482960"/>
    </source>
</evidence>
<feature type="transmembrane region" description="Helical" evidence="8">
    <location>
        <begin position="282"/>
        <end position="307"/>
    </location>
</feature>
<feature type="transmembrane region" description="Helical" evidence="8">
    <location>
        <begin position="239"/>
        <end position="261"/>
    </location>
</feature>
<evidence type="ECO:0000256" key="3">
    <source>
        <dbReference type="ARBA" id="ARBA00022475"/>
    </source>
</evidence>
<keyword evidence="3" id="KW-1003">Cell membrane</keyword>
<feature type="transmembrane region" description="Helical" evidence="8">
    <location>
        <begin position="128"/>
        <end position="154"/>
    </location>
</feature>
<evidence type="ECO:0000256" key="5">
    <source>
        <dbReference type="ARBA" id="ARBA00022692"/>
    </source>
</evidence>
<dbReference type="AlphaFoldDB" id="A0A6V8LAI6"/>
<sequence>MTTVRRGWWLLVAALLAALVAVPLGALLREAVGGGAGGVARAFGTPYVRTAVWHTVVLGVVVTAPAVAAGVALALAVERGSVRHRGRLRLLIAAPLVVPDLVLGLGWTEAYGPAGLADRLAGLALPGLYGPVGIAAVLAAHGVPLAYLAVAAGLATRAEPDLVRAARAAGASAWVALRTVTLPLLRMSIVAAAALVFVSVVNAFAIPQLLGTPAGFGTMSTVVYSDLAFAADPEAFRELTVVALAMVALALLAVGPADLWAGARPAVRTGPEAAAAGRAGRATAAVVYAYATLAVGLPLVAVALAAVTAAPGLPPVPANWTLANFDAAFAGVTGPALARTLWLAAAAAVLVPLLGAAVAGLPGRATRGPLGTAVVLAFAIPGSALAVGILIGYGRLLAGSAALILLAYLAKFWVFGHRPVQAALDRLPPDLPRAARASGAGPVTALRTVTLPPLATAAAIGGGLAFLYASHELTMSTILYGPGSETFAVVILNQRELGGVGTSAALALVQTGPVALVAAGLVRWGRR</sequence>
<feature type="domain" description="ABC transmembrane type-1" evidence="9">
    <location>
        <begin position="52"/>
        <end position="257"/>
    </location>
</feature>
<dbReference type="Gene3D" id="1.10.3720.10">
    <property type="entry name" value="MetI-like"/>
    <property type="match status" value="2"/>
</dbReference>
<dbReference type="InterPro" id="IPR035906">
    <property type="entry name" value="MetI-like_sf"/>
</dbReference>
<evidence type="ECO:0000256" key="1">
    <source>
        <dbReference type="ARBA" id="ARBA00004429"/>
    </source>
</evidence>
<evidence type="ECO:0000313" key="10">
    <source>
        <dbReference type="EMBL" id="GFJ94223.1"/>
    </source>
</evidence>
<reference evidence="10 11" key="2">
    <citation type="submission" date="2020-03" db="EMBL/GenBank/DDBJ databases">
        <authorList>
            <person name="Ichikawa N."/>
            <person name="Kimura A."/>
            <person name="Kitahashi Y."/>
            <person name="Uohara A."/>
        </authorList>
    </citation>
    <scope>NUCLEOTIDE SEQUENCE [LARGE SCALE GENOMIC DNA]</scope>
    <source>
        <strain evidence="10 11">NBRC 108638</strain>
    </source>
</reference>
<evidence type="ECO:0000256" key="6">
    <source>
        <dbReference type="ARBA" id="ARBA00022989"/>
    </source>
</evidence>
<proteinExistence type="inferred from homology"/>
<feature type="transmembrane region" description="Helical" evidence="8">
    <location>
        <begin position="397"/>
        <end position="416"/>
    </location>
</feature>
<dbReference type="GO" id="GO:0005886">
    <property type="term" value="C:plasma membrane"/>
    <property type="evidence" value="ECO:0007669"/>
    <property type="project" value="UniProtKB-SubCell"/>
</dbReference>
<dbReference type="InterPro" id="IPR000515">
    <property type="entry name" value="MetI-like"/>
</dbReference>
<keyword evidence="5 8" id="KW-0812">Transmembrane</keyword>
<evidence type="ECO:0000256" key="7">
    <source>
        <dbReference type="ARBA" id="ARBA00023136"/>
    </source>
</evidence>
<gene>
    <name evidence="10" type="ORF">Prum_078650</name>
</gene>
<feature type="transmembrane region" description="Helical" evidence="8">
    <location>
        <begin position="88"/>
        <end position="108"/>
    </location>
</feature>
<feature type="transmembrane region" description="Helical" evidence="8">
    <location>
        <begin position="341"/>
        <end position="361"/>
    </location>
</feature>
<reference evidence="10 11" key="1">
    <citation type="submission" date="2020-03" db="EMBL/GenBank/DDBJ databases">
        <title>Whole genome shotgun sequence of Phytohabitans rumicis NBRC 108638.</title>
        <authorList>
            <person name="Komaki H."/>
            <person name="Tamura T."/>
        </authorList>
    </citation>
    <scope>NUCLEOTIDE SEQUENCE [LARGE SCALE GENOMIC DNA]</scope>
    <source>
        <strain evidence="10 11">NBRC 108638</strain>
    </source>
</reference>
<keyword evidence="7 8" id="KW-0472">Membrane</keyword>
<comment type="similarity">
    <text evidence="8">Belongs to the binding-protein-dependent transport system permease family.</text>
</comment>
<dbReference type="PANTHER" id="PTHR43357:SF4">
    <property type="entry name" value="INNER MEMBRANE ABC TRANSPORTER PERMEASE PROTEIN YDCV"/>
    <property type="match status" value="1"/>
</dbReference>
<dbReference type="PANTHER" id="PTHR43357">
    <property type="entry name" value="INNER MEMBRANE ABC TRANSPORTER PERMEASE PROTEIN YDCV"/>
    <property type="match status" value="1"/>
</dbReference>
<keyword evidence="6 8" id="KW-1133">Transmembrane helix</keyword>
<comment type="caution">
    <text evidence="10">The sequence shown here is derived from an EMBL/GenBank/DDBJ whole genome shotgun (WGS) entry which is preliminary data.</text>
</comment>
<dbReference type="PROSITE" id="PS50928">
    <property type="entry name" value="ABC_TM1"/>
    <property type="match status" value="2"/>
</dbReference>
<dbReference type="SUPFAM" id="SSF161098">
    <property type="entry name" value="MetI-like"/>
    <property type="match status" value="2"/>
</dbReference>
<dbReference type="RefSeq" id="WP_173081197.1">
    <property type="nucleotide sequence ID" value="NZ_BAABJB010000018.1"/>
</dbReference>
<comment type="subcellular location">
    <subcellularLocation>
        <location evidence="1">Cell inner membrane</location>
        <topology evidence="1">Multi-pass membrane protein</topology>
    </subcellularLocation>
    <subcellularLocation>
        <location evidence="8">Cell membrane</location>
        <topology evidence="8">Multi-pass membrane protein</topology>
    </subcellularLocation>
</comment>
<evidence type="ECO:0000256" key="2">
    <source>
        <dbReference type="ARBA" id="ARBA00022448"/>
    </source>
</evidence>
<feature type="transmembrane region" description="Helical" evidence="8">
    <location>
        <begin position="52"/>
        <end position="76"/>
    </location>
</feature>
<dbReference type="Proteomes" id="UP000482960">
    <property type="component" value="Unassembled WGS sequence"/>
</dbReference>
<dbReference type="Pfam" id="PF00528">
    <property type="entry name" value="BPD_transp_1"/>
    <property type="match status" value="1"/>
</dbReference>
<feature type="transmembrane region" description="Helical" evidence="8">
    <location>
        <begin position="184"/>
        <end position="206"/>
    </location>
</feature>
<accession>A0A6V8LAI6</accession>
<evidence type="ECO:0000259" key="9">
    <source>
        <dbReference type="PROSITE" id="PS50928"/>
    </source>
</evidence>
<dbReference type="GO" id="GO:0055085">
    <property type="term" value="P:transmembrane transport"/>
    <property type="evidence" value="ECO:0007669"/>
    <property type="project" value="InterPro"/>
</dbReference>
<evidence type="ECO:0000256" key="4">
    <source>
        <dbReference type="ARBA" id="ARBA00022519"/>
    </source>
</evidence>
<feature type="domain" description="ABC transmembrane type-1" evidence="9">
    <location>
        <begin position="337"/>
        <end position="521"/>
    </location>
</feature>